<evidence type="ECO:0000313" key="10">
    <source>
        <dbReference type="Proteomes" id="UP000019484"/>
    </source>
</evidence>
<evidence type="ECO:0000259" key="8">
    <source>
        <dbReference type="Pfam" id="PF04082"/>
    </source>
</evidence>
<dbReference type="Proteomes" id="UP000019484">
    <property type="component" value="Unassembled WGS sequence"/>
</dbReference>
<dbReference type="CDD" id="cd12148">
    <property type="entry name" value="fungal_TF_MHR"/>
    <property type="match status" value="1"/>
</dbReference>
<sequence length="394" mass="44527">MVAKLRDLRRQADSAHPDVFTDQTPLRGPLDGWRYFIGPSACIPPSMLVRVATVEEWERTYPSWNPADTLLDTATVTPELHEFLVQNYLSTVHTLYPILDAPESIQSLQNPTTTSLTASQEFIRCMVYAISCHCVPRNARAMLFLSLANNYHRRAMELLEAATSKLNVETLRNVMLLAFHSMLAPHQGNCSQLVGIAARLCVDLKLATSEDQSLLHLLLSVVCVERQIAVTIDRPWFLDLPDSFSQVEISGLARHRAIEILYILVSMQSTLRQAELEGETRIQVSQQIRAICTWVTSQERPLPNLIAVLQETKLMLGLDGDSKELIQIYNQEDCFHTFLTPHWILRAARAVLERSPSLESGKASREFLLALLMLDRDTVRWPSCQVLLESLQAI</sequence>
<dbReference type="GO" id="GO:0045944">
    <property type="term" value="P:positive regulation of transcription by RNA polymerase II"/>
    <property type="evidence" value="ECO:0007669"/>
    <property type="project" value="TreeGrafter"/>
</dbReference>
<dbReference type="InterPro" id="IPR052202">
    <property type="entry name" value="Yeast_MetPath_Reg"/>
</dbReference>
<keyword evidence="2" id="KW-0479">Metal-binding</keyword>
<dbReference type="PANTHER" id="PTHR47782">
    <property type="entry name" value="ZN(II)2CYS6 TRANSCRIPTION FACTOR (EUROFUNG)-RELATED"/>
    <property type="match status" value="1"/>
</dbReference>
<evidence type="ECO:0000256" key="7">
    <source>
        <dbReference type="ARBA" id="ARBA00023242"/>
    </source>
</evidence>
<dbReference type="PANTHER" id="PTHR47782:SF12">
    <property type="entry name" value="ZN(II)2CYS6 TRANSCRIPTION FACTOR (EUROFUNG)"/>
    <property type="match status" value="1"/>
</dbReference>
<evidence type="ECO:0000256" key="4">
    <source>
        <dbReference type="ARBA" id="ARBA00023015"/>
    </source>
</evidence>
<evidence type="ECO:0000313" key="9">
    <source>
        <dbReference type="EMBL" id="EXJ96366.1"/>
    </source>
</evidence>
<keyword evidence="7" id="KW-0539">Nucleus</keyword>
<dbReference type="GO" id="GO:0005634">
    <property type="term" value="C:nucleus"/>
    <property type="evidence" value="ECO:0007669"/>
    <property type="project" value="UniProtKB-SubCell"/>
</dbReference>
<evidence type="ECO:0000256" key="2">
    <source>
        <dbReference type="ARBA" id="ARBA00022723"/>
    </source>
</evidence>
<comment type="caution">
    <text evidence="9">The sequence shown here is derived from an EMBL/GenBank/DDBJ whole genome shotgun (WGS) entry which is preliminary data.</text>
</comment>
<dbReference type="GO" id="GO:0008270">
    <property type="term" value="F:zinc ion binding"/>
    <property type="evidence" value="ECO:0007669"/>
    <property type="project" value="InterPro"/>
</dbReference>
<reference evidence="9 10" key="1">
    <citation type="submission" date="2013-03" db="EMBL/GenBank/DDBJ databases">
        <title>The Genome Sequence of Capronia coronata CBS 617.96.</title>
        <authorList>
            <consortium name="The Broad Institute Genomics Platform"/>
            <person name="Cuomo C."/>
            <person name="de Hoog S."/>
            <person name="Gorbushina A."/>
            <person name="Walker B."/>
            <person name="Young S.K."/>
            <person name="Zeng Q."/>
            <person name="Gargeya S."/>
            <person name="Fitzgerald M."/>
            <person name="Haas B."/>
            <person name="Abouelleil A."/>
            <person name="Allen A.W."/>
            <person name="Alvarado L."/>
            <person name="Arachchi H.M."/>
            <person name="Berlin A.M."/>
            <person name="Chapman S.B."/>
            <person name="Gainer-Dewar J."/>
            <person name="Goldberg J."/>
            <person name="Griggs A."/>
            <person name="Gujja S."/>
            <person name="Hansen M."/>
            <person name="Howarth C."/>
            <person name="Imamovic A."/>
            <person name="Ireland A."/>
            <person name="Larimer J."/>
            <person name="McCowan C."/>
            <person name="Murphy C."/>
            <person name="Pearson M."/>
            <person name="Poon T.W."/>
            <person name="Priest M."/>
            <person name="Roberts A."/>
            <person name="Saif S."/>
            <person name="Shea T."/>
            <person name="Sisk P."/>
            <person name="Sykes S."/>
            <person name="Wortman J."/>
            <person name="Nusbaum C."/>
            <person name="Birren B."/>
        </authorList>
    </citation>
    <scope>NUCLEOTIDE SEQUENCE [LARGE SCALE GENOMIC DNA]</scope>
    <source>
        <strain evidence="9 10">CBS 617.96</strain>
    </source>
</reference>
<evidence type="ECO:0000256" key="3">
    <source>
        <dbReference type="ARBA" id="ARBA00022833"/>
    </source>
</evidence>
<dbReference type="GO" id="GO:0000981">
    <property type="term" value="F:DNA-binding transcription factor activity, RNA polymerase II-specific"/>
    <property type="evidence" value="ECO:0007669"/>
    <property type="project" value="TreeGrafter"/>
</dbReference>
<evidence type="ECO:0000256" key="1">
    <source>
        <dbReference type="ARBA" id="ARBA00004123"/>
    </source>
</evidence>
<dbReference type="OrthoDB" id="25921at2759"/>
<evidence type="ECO:0000256" key="5">
    <source>
        <dbReference type="ARBA" id="ARBA00023125"/>
    </source>
</evidence>
<keyword evidence="10" id="KW-1185">Reference proteome</keyword>
<evidence type="ECO:0000256" key="6">
    <source>
        <dbReference type="ARBA" id="ARBA00023163"/>
    </source>
</evidence>
<proteinExistence type="predicted"/>
<dbReference type="InterPro" id="IPR007219">
    <property type="entry name" value="XnlR_reg_dom"/>
</dbReference>
<dbReference type="GeneID" id="19156394"/>
<dbReference type="EMBL" id="AMWN01000001">
    <property type="protein sequence ID" value="EXJ96366.1"/>
    <property type="molecule type" value="Genomic_DNA"/>
</dbReference>
<dbReference type="Pfam" id="PF04082">
    <property type="entry name" value="Fungal_trans"/>
    <property type="match status" value="1"/>
</dbReference>
<feature type="domain" description="Xylanolytic transcriptional activator regulatory" evidence="8">
    <location>
        <begin position="86"/>
        <end position="236"/>
    </location>
</feature>
<dbReference type="RefSeq" id="XP_007720595.1">
    <property type="nucleotide sequence ID" value="XM_007722405.1"/>
</dbReference>
<gene>
    <name evidence="9" type="ORF">A1O1_01492</name>
</gene>
<keyword evidence="4" id="KW-0805">Transcription regulation</keyword>
<name>W9Z472_9EURO</name>
<organism evidence="9 10">
    <name type="scientific">Capronia coronata CBS 617.96</name>
    <dbReference type="NCBI Taxonomy" id="1182541"/>
    <lineage>
        <taxon>Eukaryota</taxon>
        <taxon>Fungi</taxon>
        <taxon>Dikarya</taxon>
        <taxon>Ascomycota</taxon>
        <taxon>Pezizomycotina</taxon>
        <taxon>Eurotiomycetes</taxon>
        <taxon>Chaetothyriomycetidae</taxon>
        <taxon>Chaetothyriales</taxon>
        <taxon>Herpotrichiellaceae</taxon>
        <taxon>Capronia</taxon>
    </lineage>
</organism>
<dbReference type="GO" id="GO:0006351">
    <property type="term" value="P:DNA-templated transcription"/>
    <property type="evidence" value="ECO:0007669"/>
    <property type="project" value="InterPro"/>
</dbReference>
<protein>
    <recommendedName>
        <fullName evidence="8">Xylanolytic transcriptional activator regulatory domain-containing protein</fullName>
    </recommendedName>
</protein>
<keyword evidence="5" id="KW-0238">DNA-binding</keyword>
<comment type="subcellular location">
    <subcellularLocation>
        <location evidence="1">Nucleus</location>
    </subcellularLocation>
</comment>
<keyword evidence="3" id="KW-0862">Zinc</keyword>
<dbReference type="HOGENOM" id="CLU_729579_0_0_1"/>
<dbReference type="AlphaFoldDB" id="W9Z472"/>
<accession>W9Z472</accession>
<keyword evidence="6" id="KW-0804">Transcription</keyword>
<dbReference type="GO" id="GO:0043565">
    <property type="term" value="F:sequence-specific DNA binding"/>
    <property type="evidence" value="ECO:0007669"/>
    <property type="project" value="TreeGrafter"/>
</dbReference>